<sequence>HDKHSNTRSNSSNNARDNKLSSRQSDKREYWGSCSSSNSTSNNIISGGSGGGCSGGGSGVGISREELILREREKERERERERERDRERERERDRDRERERDRESNRDDIGLERQAQDMDISPGDSTPTSETLITSAHDLLPQGPVLLATALPRLASHTPSTPQTPGKIGSSPTLTQQTSNNSASGPPVTLANLPRLLSQITGSKDQTDITPQKALQTIQTAIFLSRQQSGSSGGERTCSNNDIMAPLKVDISGNPTLTNDGPPTPTHSETQDCIDARKLVSPGCVNTGVQGLSSLQGLSTLGSIGSLGALGNGGGLQALSRVQPPLTPSLTPSLANHYREDLTQHVRAFPADILEKQTPLNNARQR</sequence>
<dbReference type="AlphaFoldDB" id="A0AA39C2L0"/>
<evidence type="ECO:0000313" key="5">
    <source>
        <dbReference type="Proteomes" id="UP001168990"/>
    </source>
</evidence>
<name>A0AA39C2L0_9HYME</name>
<keyword evidence="5" id="KW-1185">Reference proteome</keyword>
<dbReference type="GO" id="GO:0003682">
    <property type="term" value="F:chromatin binding"/>
    <property type="evidence" value="ECO:0007669"/>
    <property type="project" value="TreeGrafter"/>
</dbReference>
<dbReference type="GO" id="GO:0000993">
    <property type="term" value="F:RNA polymerase II complex binding"/>
    <property type="evidence" value="ECO:0007669"/>
    <property type="project" value="TreeGrafter"/>
</dbReference>
<dbReference type="GO" id="GO:0010506">
    <property type="term" value="P:regulation of autophagy"/>
    <property type="evidence" value="ECO:0007669"/>
    <property type="project" value="TreeGrafter"/>
</dbReference>
<dbReference type="GO" id="GO:0005634">
    <property type="term" value="C:nucleus"/>
    <property type="evidence" value="ECO:0007669"/>
    <property type="project" value="UniProtKB-SubCell"/>
</dbReference>
<proteinExistence type="predicted"/>
<gene>
    <name evidence="4" type="ORF">PV328_012220</name>
</gene>
<reference evidence="4" key="1">
    <citation type="journal article" date="2023" name="bioRxiv">
        <title>Scaffold-level genome assemblies of two parasitoid biocontrol wasps reveal the parthenogenesis mechanism and an associated novel virus.</title>
        <authorList>
            <person name="Inwood S."/>
            <person name="Skelly J."/>
            <person name="Guhlin J."/>
            <person name="Harrop T."/>
            <person name="Goldson S."/>
            <person name="Dearden P."/>
        </authorList>
    </citation>
    <scope>NUCLEOTIDE SEQUENCE</scope>
    <source>
        <strain evidence="4">Irish</strain>
        <tissue evidence="4">Whole body</tissue>
    </source>
</reference>
<reference evidence="4" key="2">
    <citation type="submission" date="2023-03" db="EMBL/GenBank/DDBJ databases">
        <authorList>
            <person name="Inwood S.N."/>
            <person name="Skelly J.G."/>
            <person name="Guhlin J."/>
            <person name="Harrop T.W.R."/>
            <person name="Goldson S.G."/>
            <person name="Dearden P.K."/>
        </authorList>
    </citation>
    <scope>NUCLEOTIDE SEQUENCE</scope>
    <source>
        <strain evidence="4">Irish</strain>
        <tissue evidence="4">Whole body</tissue>
    </source>
</reference>
<feature type="compositionally biased region" description="Basic and acidic residues" evidence="3">
    <location>
        <begin position="16"/>
        <end position="30"/>
    </location>
</feature>
<feature type="region of interest" description="Disordered" evidence="3">
    <location>
        <begin position="155"/>
        <end position="190"/>
    </location>
</feature>
<feature type="region of interest" description="Disordered" evidence="3">
    <location>
        <begin position="1"/>
        <end position="131"/>
    </location>
</feature>
<comment type="caution">
    <text evidence="4">The sequence shown here is derived from an EMBL/GenBank/DDBJ whole genome shotgun (WGS) entry which is preliminary data.</text>
</comment>
<feature type="compositionally biased region" description="Basic and acidic residues" evidence="3">
    <location>
        <begin position="63"/>
        <end position="116"/>
    </location>
</feature>
<dbReference type="EMBL" id="JAQQBS010002152">
    <property type="protein sequence ID" value="KAK0156848.1"/>
    <property type="molecule type" value="Genomic_DNA"/>
</dbReference>
<feature type="compositionally biased region" description="Low complexity" evidence="3">
    <location>
        <begin position="32"/>
        <end position="46"/>
    </location>
</feature>
<comment type="subcellular location">
    <subcellularLocation>
        <location evidence="1">Nucleus</location>
    </subcellularLocation>
</comment>
<organism evidence="4 5">
    <name type="scientific">Microctonus aethiopoides</name>
    <dbReference type="NCBI Taxonomy" id="144406"/>
    <lineage>
        <taxon>Eukaryota</taxon>
        <taxon>Metazoa</taxon>
        <taxon>Ecdysozoa</taxon>
        <taxon>Arthropoda</taxon>
        <taxon>Hexapoda</taxon>
        <taxon>Insecta</taxon>
        <taxon>Pterygota</taxon>
        <taxon>Neoptera</taxon>
        <taxon>Endopterygota</taxon>
        <taxon>Hymenoptera</taxon>
        <taxon>Apocrita</taxon>
        <taxon>Ichneumonoidea</taxon>
        <taxon>Braconidae</taxon>
        <taxon>Euphorinae</taxon>
        <taxon>Microctonus</taxon>
    </lineage>
</organism>
<dbReference type="GO" id="GO:1904263">
    <property type="term" value="P:positive regulation of TORC1 signaling"/>
    <property type="evidence" value="ECO:0007669"/>
    <property type="project" value="TreeGrafter"/>
</dbReference>
<evidence type="ECO:0000313" key="4">
    <source>
        <dbReference type="EMBL" id="KAK0156848.1"/>
    </source>
</evidence>
<protein>
    <submittedName>
        <fullName evidence="4">Uncharacterized protein</fullName>
    </submittedName>
</protein>
<feature type="compositionally biased region" description="Polar residues" evidence="3">
    <location>
        <begin position="157"/>
        <end position="184"/>
    </location>
</feature>
<evidence type="ECO:0000256" key="2">
    <source>
        <dbReference type="ARBA" id="ARBA00023242"/>
    </source>
</evidence>
<accession>A0AA39C2L0</accession>
<dbReference type="Proteomes" id="UP001168990">
    <property type="component" value="Unassembled WGS sequence"/>
</dbReference>
<dbReference type="PANTHER" id="PTHR15911">
    <property type="entry name" value="WW DOMAIN-CONTAINING ADAPTER PROTEIN WITH COILED-COIL"/>
    <property type="match status" value="1"/>
</dbReference>
<evidence type="ECO:0000256" key="3">
    <source>
        <dbReference type="SAM" id="MobiDB-lite"/>
    </source>
</evidence>
<dbReference type="PANTHER" id="PTHR15911:SF6">
    <property type="entry name" value="WW DOMAIN-CONTAINING ADAPTER PROTEIN WITH COILED-COIL"/>
    <property type="match status" value="1"/>
</dbReference>
<feature type="compositionally biased region" description="Gly residues" evidence="3">
    <location>
        <begin position="47"/>
        <end position="60"/>
    </location>
</feature>
<evidence type="ECO:0000256" key="1">
    <source>
        <dbReference type="ARBA" id="ARBA00004123"/>
    </source>
</evidence>
<feature type="non-terminal residue" evidence="4">
    <location>
        <position position="1"/>
    </location>
</feature>
<keyword evidence="2" id="KW-0539">Nucleus</keyword>
<dbReference type="InterPro" id="IPR038867">
    <property type="entry name" value="WAC"/>
</dbReference>